<dbReference type="SUPFAM" id="SSF52218">
    <property type="entry name" value="Flavoproteins"/>
    <property type="match status" value="1"/>
</dbReference>
<dbReference type="InterPro" id="IPR047964">
    <property type="entry name" value="EFR1-like"/>
</dbReference>
<evidence type="ECO:0000256" key="7">
    <source>
        <dbReference type="ARBA" id="ARBA00023014"/>
    </source>
</evidence>
<reference evidence="9 10" key="1">
    <citation type="submission" date="2021-01" db="EMBL/GenBank/DDBJ databases">
        <title>Genomic Encyclopedia of Type Strains, Phase IV (KMG-IV): sequencing the most valuable type-strain genomes for metagenomic binning, comparative biology and taxonomic classification.</title>
        <authorList>
            <person name="Goeker M."/>
        </authorList>
    </citation>
    <scope>NUCLEOTIDE SEQUENCE [LARGE SCALE GENOMIC DNA]</scope>
    <source>
        <strain evidence="9 10">DSM 24436</strain>
    </source>
</reference>
<evidence type="ECO:0000313" key="9">
    <source>
        <dbReference type="EMBL" id="MBM7562207.1"/>
    </source>
</evidence>
<dbReference type="EMBL" id="JAFBDT010000014">
    <property type="protein sequence ID" value="MBM7562207.1"/>
    <property type="molecule type" value="Genomic_DNA"/>
</dbReference>
<evidence type="ECO:0000256" key="1">
    <source>
        <dbReference type="ARBA" id="ARBA00001966"/>
    </source>
</evidence>
<dbReference type="InterPro" id="IPR017900">
    <property type="entry name" value="4Fe4S_Fe_S_CS"/>
</dbReference>
<dbReference type="RefSeq" id="WP_204664397.1">
    <property type="nucleotide sequence ID" value="NZ_JAFBDT010000014.1"/>
</dbReference>
<organism evidence="9 10">
    <name type="scientific">Fusibacter tunisiensis</name>
    <dbReference type="NCBI Taxonomy" id="1008308"/>
    <lineage>
        <taxon>Bacteria</taxon>
        <taxon>Bacillati</taxon>
        <taxon>Bacillota</taxon>
        <taxon>Clostridia</taxon>
        <taxon>Eubacteriales</taxon>
        <taxon>Eubacteriales Family XII. Incertae Sedis</taxon>
        <taxon>Fusibacter</taxon>
    </lineage>
</organism>
<dbReference type="Pfam" id="PF00037">
    <property type="entry name" value="Fer4"/>
    <property type="match status" value="2"/>
</dbReference>
<evidence type="ECO:0000256" key="3">
    <source>
        <dbReference type="ARBA" id="ARBA00013529"/>
    </source>
</evidence>
<evidence type="ECO:0000256" key="4">
    <source>
        <dbReference type="ARBA" id="ARBA00022485"/>
    </source>
</evidence>
<dbReference type="InterPro" id="IPR029039">
    <property type="entry name" value="Flavoprotein-like_sf"/>
</dbReference>
<keyword evidence="7" id="KW-0411">Iron-sulfur</keyword>
<sequence length="263" mass="29637">MEVSKEKIAILYFSGTGNTAYVVNEVTNQLKSHDLDAALLNMETFDDAGEEIVKGADVLFFAYPVHGSMAPMFVWEFVRKNAALFDGKKGVVLATQWFFSGDGGAYLARILKKCNMDVIGIEHFKINNNLSDVRLIPIKNGGQNDTIKRRLNQQIELFVLDYKNGKTVKIGNSFWSMLLGAFQRIPFSKMERKLSKNVKIDRERCTLCGLCVEECPTQNLYMADGIIKQHGKCTLCYRCVNHCPTAAISIMSKNKPKNQYRGL</sequence>
<keyword evidence="5" id="KW-0479">Metal-binding</keyword>
<evidence type="ECO:0000256" key="5">
    <source>
        <dbReference type="ARBA" id="ARBA00022723"/>
    </source>
</evidence>
<dbReference type="SUPFAM" id="SSF54862">
    <property type="entry name" value="4Fe-4S ferredoxins"/>
    <property type="match status" value="1"/>
</dbReference>
<evidence type="ECO:0000256" key="6">
    <source>
        <dbReference type="ARBA" id="ARBA00023004"/>
    </source>
</evidence>
<keyword evidence="4" id="KW-0004">4Fe-4S</keyword>
<protein>
    <recommendedName>
        <fullName evidence="3">Ferredoxin</fullName>
    </recommendedName>
</protein>
<keyword evidence="6" id="KW-0408">Iron</keyword>
<accession>A0ABS2MS30</accession>
<comment type="caution">
    <text evidence="9">The sequence shown here is derived from an EMBL/GenBank/DDBJ whole genome shotgun (WGS) entry which is preliminary data.</text>
</comment>
<feature type="domain" description="4Fe-4S ferredoxin-type" evidence="8">
    <location>
        <begin position="196"/>
        <end position="225"/>
    </location>
</feature>
<dbReference type="InterPro" id="IPR050157">
    <property type="entry name" value="PSI_iron-sulfur_center"/>
</dbReference>
<keyword evidence="10" id="KW-1185">Reference proteome</keyword>
<proteinExistence type="predicted"/>
<dbReference type="Gene3D" id="3.30.70.20">
    <property type="match status" value="1"/>
</dbReference>
<dbReference type="PROSITE" id="PS00198">
    <property type="entry name" value="4FE4S_FER_1"/>
    <property type="match status" value="2"/>
</dbReference>
<evidence type="ECO:0000259" key="8">
    <source>
        <dbReference type="PROSITE" id="PS51379"/>
    </source>
</evidence>
<dbReference type="Gene3D" id="3.40.50.360">
    <property type="match status" value="1"/>
</dbReference>
<dbReference type="PROSITE" id="PS51379">
    <property type="entry name" value="4FE4S_FER_2"/>
    <property type="match status" value="2"/>
</dbReference>
<evidence type="ECO:0000313" key="10">
    <source>
        <dbReference type="Proteomes" id="UP000767854"/>
    </source>
</evidence>
<gene>
    <name evidence="9" type="ORF">JOC49_001750</name>
</gene>
<name>A0ABS2MS30_9FIRM</name>
<dbReference type="PANTHER" id="PTHR24960">
    <property type="entry name" value="PHOTOSYSTEM I IRON-SULFUR CENTER-RELATED"/>
    <property type="match status" value="1"/>
</dbReference>
<comment type="cofactor">
    <cofactor evidence="1">
        <name>[4Fe-4S] cluster</name>
        <dbReference type="ChEBI" id="CHEBI:49883"/>
    </cofactor>
</comment>
<dbReference type="InterPro" id="IPR017896">
    <property type="entry name" value="4Fe4S_Fe-S-bd"/>
</dbReference>
<dbReference type="NCBIfam" id="NF038196">
    <property type="entry name" value="ferrodoxin_EFR1"/>
    <property type="match status" value="1"/>
</dbReference>
<dbReference type="Proteomes" id="UP000767854">
    <property type="component" value="Unassembled WGS sequence"/>
</dbReference>
<feature type="domain" description="4Fe-4S ferredoxin-type" evidence="8">
    <location>
        <begin position="226"/>
        <end position="253"/>
    </location>
</feature>
<evidence type="ECO:0000256" key="2">
    <source>
        <dbReference type="ARBA" id="ARBA00003532"/>
    </source>
</evidence>
<dbReference type="PANTHER" id="PTHR24960:SF79">
    <property type="entry name" value="PHOTOSYSTEM I IRON-SULFUR CENTER"/>
    <property type="match status" value="1"/>
</dbReference>
<comment type="function">
    <text evidence="2">Ferredoxins are iron-sulfur proteins that transfer electrons in a wide variety of metabolic reactions.</text>
</comment>